<comment type="caution">
    <text evidence="2">The sequence shown here is derived from an EMBL/GenBank/DDBJ whole genome shotgun (WGS) entry which is preliminary data.</text>
</comment>
<dbReference type="Proteomes" id="UP001172155">
    <property type="component" value="Unassembled WGS sequence"/>
</dbReference>
<keyword evidence="3" id="KW-1185">Reference proteome</keyword>
<evidence type="ECO:0000313" key="3">
    <source>
        <dbReference type="Proteomes" id="UP001172155"/>
    </source>
</evidence>
<proteinExistence type="predicted"/>
<gene>
    <name evidence="2" type="ORF">B0T18DRAFT_178671</name>
</gene>
<evidence type="ECO:0000256" key="1">
    <source>
        <dbReference type="SAM" id="MobiDB-lite"/>
    </source>
</evidence>
<dbReference type="EMBL" id="JAUKUD010000005">
    <property type="protein sequence ID" value="KAK0743202.1"/>
    <property type="molecule type" value="Genomic_DNA"/>
</dbReference>
<accession>A0AA40EPN2</accession>
<sequence>MPWFGGSALELVVLGKFGKVEGNGGFIFRQKMEVGRGGAVRCGAVRCARGGRRGRRGWDENGRRRRGLPGVGDEQVNVSPSTAVCSVDSVDRRDLSIVNDPMKSRVVVQTAGAGADCRFLDGDGEDSQRQGGLDDGNTFSSRQRRDGFSVGISSTLHCGLCKWFFYCPRRLNRSTMTEVGCFGEKGAAMTSRRDPLSGKTVDLQSGRRRSNA</sequence>
<feature type="region of interest" description="Disordered" evidence="1">
    <location>
        <begin position="52"/>
        <end position="73"/>
    </location>
</feature>
<dbReference type="AlphaFoldDB" id="A0AA40EPN2"/>
<feature type="region of interest" description="Disordered" evidence="1">
    <location>
        <begin position="189"/>
        <end position="212"/>
    </location>
</feature>
<reference evidence="2" key="1">
    <citation type="submission" date="2023-06" db="EMBL/GenBank/DDBJ databases">
        <title>Genome-scale phylogeny and comparative genomics of the fungal order Sordariales.</title>
        <authorList>
            <consortium name="Lawrence Berkeley National Laboratory"/>
            <person name="Hensen N."/>
            <person name="Bonometti L."/>
            <person name="Westerberg I."/>
            <person name="Brannstrom I.O."/>
            <person name="Guillou S."/>
            <person name="Cros-Aarteil S."/>
            <person name="Calhoun S."/>
            <person name="Haridas S."/>
            <person name="Kuo A."/>
            <person name="Mondo S."/>
            <person name="Pangilinan J."/>
            <person name="Riley R."/>
            <person name="LaButti K."/>
            <person name="Andreopoulos B."/>
            <person name="Lipzen A."/>
            <person name="Chen C."/>
            <person name="Yanf M."/>
            <person name="Daum C."/>
            <person name="Ng V."/>
            <person name="Clum A."/>
            <person name="Steindorff A."/>
            <person name="Ohm R."/>
            <person name="Martin F."/>
            <person name="Silar P."/>
            <person name="Natvig D."/>
            <person name="Lalanne C."/>
            <person name="Gautier V."/>
            <person name="Ament-velasquez S.L."/>
            <person name="Kruys A."/>
            <person name="Hutchinson M.I."/>
            <person name="Powell A.J."/>
            <person name="Barry K."/>
            <person name="Miller A.N."/>
            <person name="Grigoriev I.V."/>
            <person name="Debuchy R."/>
            <person name="Gladieux P."/>
            <person name="Thoren M.H."/>
            <person name="Johannesson H."/>
        </authorList>
    </citation>
    <scope>NUCLEOTIDE SEQUENCE</scope>
    <source>
        <strain evidence="2">SMH3187-1</strain>
    </source>
</reference>
<evidence type="ECO:0000313" key="2">
    <source>
        <dbReference type="EMBL" id="KAK0743202.1"/>
    </source>
</evidence>
<protein>
    <submittedName>
        <fullName evidence="2">Uncharacterized protein</fullName>
    </submittedName>
</protein>
<feature type="region of interest" description="Disordered" evidence="1">
    <location>
        <begin position="119"/>
        <end position="140"/>
    </location>
</feature>
<name>A0AA40EPN2_9PEZI</name>
<organism evidence="2 3">
    <name type="scientific">Schizothecium vesticola</name>
    <dbReference type="NCBI Taxonomy" id="314040"/>
    <lineage>
        <taxon>Eukaryota</taxon>
        <taxon>Fungi</taxon>
        <taxon>Dikarya</taxon>
        <taxon>Ascomycota</taxon>
        <taxon>Pezizomycotina</taxon>
        <taxon>Sordariomycetes</taxon>
        <taxon>Sordariomycetidae</taxon>
        <taxon>Sordariales</taxon>
        <taxon>Schizotheciaceae</taxon>
        <taxon>Schizothecium</taxon>
    </lineage>
</organism>